<feature type="domain" description="Methylamine utilisation protein MauE" evidence="6">
    <location>
        <begin position="9"/>
        <end position="140"/>
    </location>
</feature>
<comment type="subcellular location">
    <subcellularLocation>
        <location evidence="1">Membrane</location>
        <topology evidence="1">Multi-pass membrane protein</topology>
    </subcellularLocation>
</comment>
<feature type="transmembrane region" description="Helical" evidence="5">
    <location>
        <begin position="55"/>
        <end position="79"/>
    </location>
</feature>
<dbReference type="EMBL" id="DXEN01000029">
    <property type="protein sequence ID" value="HIX85837.1"/>
    <property type="molecule type" value="Genomic_DNA"/>
</dbReference>
<name>A0A9D1XQD6_9BACT</name>
<evidence type="ECO:0000313" key="7">
    <source>
        <dbReference type="EMBL" id="HIX85837.1"/>
    </source>
</evidence>
<reference evidence="7" key="2">
    <citation type="submission" date="2021-04" db="EMBL/GenBank/DDBJ databases">
        <authorList>
            <person name="Gilroy R."/>
        </authorList>
    </citation>
    <scope>NUCLEOTIDE SEQUENCE</scope>
    <source>
        <strain evidence="7">ChiHecec2B26-12326</strain>
    </source>
</reference>
<feature type="transmembrane region" description="Helical" evidence="5">
    <location>
        <begin position="153"/>
        <end position="171"/>
    </location>
</feature>
<feature type="transmembrane region" description="Helical" evidence="5">
    <location>
        <begin position="86"/>
        <end position="105"/>
    </location>
</feature>
<dbReference type="Proteomes" id="UP000823847">
    <property type="component" value="Unassembled WGS sequence"/>
</dbReference>
<evidence type="ECO:0000313" key="8">
    <source>
        <dbReference type="Proteomes" id="UP000823847"/>
    </source>
</evidence>
<dbReference type="GO" id="GO:0030416">
    <property type="term" value="P:methylamine metabolic process"/>
    <property type="evidence" value="ECO:0007669"/>
    <property type="project" value="InterPro"/>
</dbReference>
<keyword evidence="4 5" id="KW-0472">Membrane</keyword>
<accession>A0A9D1XQD6</accession>
<keyword evidence="2 5" id="KW-0812">Transmembrane</keyword>
<evidence type="ECO:0000256" key="1">
    <source>
        <dbReference type="ARBA" id="ARBA00004141"/>
    </source>
</evidence>
<organism evidence="7 8">
    <name type="scientific">Candidatus Parabacteroides intestinigallinarum</name>
    <dbReference type="NCBI Taxonomy" id="2838722"/>
    <lineage>
        <taxon>Bacteria</taxon>
        <taxon>Pseudomonadati</taxon>
        <taxon>Bacteroidota</taxon>
        <taxon>Bacteroidia</taxon>
        <taxon>Bacteroidales</taxon>
        <taxon>Tannerellaceae</taxon>
        <taxon>Parabacteroides</taxon>
    </lineage>
</organism>
<comment type="caution">
    <text evidence="7">The sequence shown here is derived from an EMBL/GenBank/DDBJ whole genome shotgun (WGS) entry which is preliminary data.</text>
</comment>
<evidence type="ECO:0000256" key="5">
    <source>
        <dbReference type="SAM" id="Phobius"/>
    </source>
</evidence>
<evidence type="ECO:0000256" key="4">
    <source>
        <dbReference type="ARBA" id="ARBA00023136"/>
    </source>
</evidence>
<dbReference type="GO" id="GO:0016020">
    <property type="term" value="C:membrane"/>
    <property type="evidence" value="ECO:0007669"/>
    <property type="project" value="UniProtKB-SubCell"/>
</dbReference>
<reference evidence="7" key="1">
    <citation type="journal article" date="2021" name="PeerJ">
        <title>Extensive microbial diversity within the chicken gut microbiome revealed by metagenomics and culture.</title>
        <authorList>
            <person name="Gilroy R."/>
            <person name="Ravi A."/>
            <person name="Getino M."/>
            <person name="Pursley I."/>
            <person name="Horton D.L."/>
            <person name="Alikhan N.F."/>
            <person name="Baker D."/>
            <person name="Gharbi K."/>
            <person name="Hall N."/>
            <person name="Watson M."/>
            <person name="Adriaenssens E.M."/>
            <person name="Foster-Nyarko E."/>
            <person name="Jarju S."/>
            <person name="Secka A."/>
            <person name="Antonio M."/>
            <person name="Oren A."/>
            <person name="Chaudhuri R.R."/>
            <person name="La Ragione R."/>
            <person name="Hildebrand F."/>
            <person name="Pallen M.J."/>
        </authorList>
    </citation>
    <scope>NUCLEOTIDE SEQUENCE</scope>
    <source>
        <strain evidence="7">ChiHecec2B26-12326</strain>
    </source>
</reference>
<evidence type="ECO:0000256" key="3">
    <source>
        <dbReference type="ARBA" id="ARBA00022989"/>
    </source>
</evidence>
<evidence type="ECO:0000259" key="6">
    <source>
        <dbReference type="Pfam" id="PF07291"/>
    </source>
</evidence>
<evidence type="ECO:0000256" key="2">
    <source>
        <dbReference type="ARBA" id="ARBA00022692"/>
    </source>
</evidence>
<keyword evidence="3 5" id="KW-1133">Transmembrane helix</keyword>
<feature type="transmembrane region" description="Helical" evidence="5">
    <location>
        <begin position="125"/>
        <end position="141"/>
    </location>
</feature>
<dbReference type="AlphaFoldDB" id="A0A9D1XQD6"/>
<dbReference type="NCBIfam" id="NF045576">
    <property type="entry name" value="BT_3928_fam"/>
    <property type="match status" value="1"/>
</dbReference>
<proteinExistence type="predicted"/>
<dbReference type="Pfam" id="PF07291">
    <property type="entry name" value="MauE"/>
    <property type="match status" value="1"/>
</dbReference>
<protein>
    <submittedName>
        <fullName evidence="7">DoxX family protein</fullName>
    </submittedName>
</protein>
<dbReference type="InterPro" id="IPR009908">
    <property type="entry name" value="Methylamine_util_MauE"/>
</dbReference>
<gene>
    <name evidence="7" type="ORF">H9848_04425</name>
</gene>
<sequence>MRGKETLKKIIAEGCRLLVGAVFVFSGTVKAVDPMGGAIKIDDYLTAFGLESLQPFSVLLSFNLSAVEFTLGICLLLGVYRRYTTFLTLALMCFMTPLTLYLALFNPVSDCGCFGDAIVISNWQTFYKNIVLLSASIYLFIQNQRLTQGFSFHAYWFVALWAYAFAIGFAYRNYNHLPIVDFRPYKIEANIPALMSIPEGAPADEYRYSFIYEKDGVRKEFTLDDAPADDSTWVFVDSKTELIKQGYVPPITDFIVFDGNGEDVTEQLLQDPKGLFLLIAPHLEDADDDRIDEINNVYDYALENGMDFYGVTGSSEEAILRWSDNTGAEYPFLMADEVTLKTIIRSNPGLVLLREGTILMKWHYNDIPPEEALPATVEACLAGNSGWKAKEEDRILTNLLSFAVPLSLVWCYDYLRYRRRRKTKDTE</sequence>